<evidence type="ECO:0000313" key="2">
    <source>
        <dbReference type="Proteomes" id="UP000036367"/>
    </source>
</evidence>
<dbReference type="InterPro" id="IPR029058">
    <property type="entry name" value="AB_hydrolase_fold"/>
</dbReference>
<dbReference type="SUPFAM" id="SSF53474">
    <property type="entry name" value="alpha/beta-Hydrolases"/>
    <property type="match status" value="1"/>
</dbReference>
<dbReference type="Gene3D" id="3.90.70.10">
    <property type="entry name" value="Cysteine proteinases"/>
    <property type="match status" value="1"/>
</dbReference>
<organism evidence="1 2">
    <name type="scientific">Rhodopirellula islandica</name>
    <dbReference type="NCBI Taxonomy" id="595434"/>
    <lineage>
        <taxon>Bacteria</taxon>
        <taxon>Pseudomonadati</taxon>
        <taxon>Planctomycetota</taxon>
        <taxon>Planctomycetia</taxon>
        <taxon>Pirellulales</taxon>
        <taxon>Pirellulaceae</taxon>
        <taxon>Rhodopirellula</taxon>
    </lineage>
</organism>
<dbReference type="STRING" id="595434.RISK_000569"/>
<protein>
    <submittedName>
        <fullName evidence="1">Uncharacterized protein</fullName>
    </submittedName>
</protein>
<evidence type="ECO:0000313" key="1">
    <source>
        <dbReference type="EMBL" id="KLU07491.1"/>
    </source>
</evidence>
<dbReference type="Proteomes" id="UP000036367">
    <property type="component" value="Unassembled WGS sequence"/>
</dbReference>
<dbReference type="InterPro" id="IPR038765">
    <property type="entry name" value="Papain-like_cys_pep_sf"/>
</dbReference>
<name>A0A0J1BLT9_RHOIS</name>
<dbReference type="OrthoDB" id="3648721at2"/>
<comment type="caution">
    <text evidence="1">The sequence shown here is derived from an EMBL/GenBank/DDBJ whole genome shotgun (WGS) entry which is preliminary data.</text>
</comment>
<sequence length="732" mass="82405">MPRNEISLDSTDYVLDARPDRIDHRDRPYQPPLISLPSRWPTERDIALALPYFSALVDDQGTEGACTGFGLAAVINFVIWRDTVLRLPRSDRGLLAIDLDQAISPAVSPYQLYHLARTYDEWEGEDYEGSSCRGAVKGYHKHGACLKSLWPEKKPPTGEARSLWQADAASRPLGAYYRIDRLSINDLQAAIYEVGAVYASAKVHGGWKLSSSPDKLPVIRRAPMAPHIGAHSFAIIGYESRGFIVQNSWGGDWGYYGFAILPYDDWAHSALDAWVAVMGAPTSVAADHVDDETTNTGVMQAMTLHSYRKDSLSLATTRNPGWFWGRSDSGERTVSPLSREEAYGLTVVLENDGRPLRRRVGFESVGEALEEIVHQLPKRWFQNFGEEFGDTLKLMVFFHGGLNSETDSLRRIEKMAPYFLANGIYPLFITWRTSFRDSITGILEDSLQRFFRPPTRADSLGWREAIREQVSEATDRAIEVACQQLLVKPIWTQMKQNAQAAIARDRGMYLVAQSIEKLFGELGGGELHLIGHSAGSLPIGHLLRRLQTRSMSVQSCRLFAPACTTDFANDHFGRAFEREVLSPDDFYLHVLSDKLERDDNISRYGKSLLYLVSRALEINHKEPLLGLEYLHQTDPAQVPNDFWHIPMSRREGDRVNPDVQRWQENFLPLIPTKNITVHTETDVVTRVGSHGTSDTIRQTHGSFDNNIGLLTKCISQIRGKEANPKVTDLHDQ</sequence>
<accession>A0A0J1BLT9</accession>
<proteinExistence type="predicted"/>
<gene>
    <name evidence="1" type="ORF">RISK_000569</name>
</gene>
<reference evidence="1" key="1">
    <citation type="submission" date="2015-05" db="EMBL/GenBank/DDBJ databases">
        <title>Permanent draft genome of Rhodopirellula islandicus K833.</title>
        <authorList>
            <person name="Kizina J."/>
            <person name="Richter M."/>
            <person name="Glockner F.O."/>
            <person name="Harder J."/>
        </authorList>
    </citation>
    <scope>NUCLEOTIDE SEQUENCE [LARGE SCALE GENOMIC DNA]</scope>
    <source>
        <strain evidence="1">K833</strain>
    </source>
</reference>
<keyword evidence="2" id="KW-1185">Reference proteome</keyword>
<dbReference type="PATRIC" id="fig|595434.4.peg.551"/>
<dbReference type="AlphaFoldDB" id="A0A0J1BLT9"/>
<dbReference type="SUPFAM" id="SSF54001">
    <property type="entry name" value="Cysteine proteinases"/>
    <property type="match status" value="1"/>
</dbReference>
<dbReference type="CDD" id="cd02619">
    <property type="entry name" value="Peptidase_C1"/>
    <property type="match status" value="1"/>
</dbReference>
<dbReference type="EMBL" id="LECT01000006">
    <property type="protein sequence ID" value="KLU07491.1"/>
    <property type="molecule type" value="Genomic_DNA"/>
</dbReference>
<dbReference type="RefSeq" id="WP_047812615.1">
    <property type="nucleotide sequence ID" value="NZ_LECT01000006.1"/>
</dbReference>